<feature type="compositionally biased region" description="Polar residues" evidence="1">
    <location>
        <begin position="45"/>
        <end position="56"/>
    </location>
</feature>
<proteinExistence type="predicted"/>
<reference evidence="3" key="2">
    <citation type="journal article" date="2017" name="Nat. Plants">
        <title>The Aegilops tauschii genome reveals multiple impacts of transposons.</title>
        <authorList>
            <person name="Zhao G."/>
            <person name="Zou C."/>
            <person name="Li K."/>
            <person name="Wang K."/>
            <person name="Li T."/>
            <person name="Gao L."/>
            <person name="Zhang X."/>
            <person name="Wang H."/>
            <person name="Yang Z."/>
            <person name="Liu X."/>
            <person name="Jiang W."/>
            <person name="Mao L."/>
            <person name="Kong X."/>
            <person name="Jiao Y."/>
            <person name="Jia J."/>
        </authorList>
    </citation>
    <scope>NUCLEOTIDE SEQUENCE [LARGE SCALE GENOMIC DNA]</scope>
    <source>
        <strain evidence="3">cv. AL8/78</strain>
    </source>
</reference>
<organism evidence="2 3">
    <name type="scientific">Aegilops tauschii subsp. strangulata</name>
    <name type="common">Goatgrass</name>
    <dbReference type="NCBI Taxonomy" id="200361"/>
    <lineage>
        <taxon>Eukaryota</taxon>
        <taxon>Viridiplantae</taxon>
        <taxon>Streptophyta</taxon>
        <taxon>Embryophyta</taxon>
        <taxon>Tracheophyta</taxon>
        <taxon>Spermatophyta</taxon>
        <taxon>Magnoliopsida</taxon>
        <taxon>Liliopsida</taxon>
        <taxon>Poales</taxon>
        <taxon>Poaceae</taxon>
        <taxon>BOP clade</taxon>
        <taxon>Pooideae</taxon>
        <taxon>Triticodae</taxon>
        <taxon>Triticeae</taxon>
        <taxon>Triticinae</taxon>
        <taxon>Aegilops</taxon>
    </lineage>
</organism>
<dbReference type="PANTHER" id="PTHR34123:SF1">
    <property type="entry name" value="OS04G0578200 PROTEIN"/>
    <property type="match status" value="1"/>
</dbReference>
<dbReference type="Proteomes" id="UP000015105">
    <property type="component" value="Chromosome 2D"/>
</dbReference>
<evidence type="ECO:0000313" key="3">
    <source>
        <dbReference type="Proteomes" id="UP000015105"/>
    </source>
</evidence>
<dbReference type="Gramene" id="AET2Gv20884400.4">
    <property type="protein sequence ID" value="AET2Gv20884400.4"/>
    <property type="gene ID" value="AET2Gv20884400"/>
</dbReference>
<protein>
    <submittedName>
        <fullName evidence="2">Uncharacterized protein</fullName>
    </submittedName>
</protein>
<feature type="region of interest" description="Disordered" evidence="1">
    <location>
        <begin position="1"/>
        <end position="56"/>
    </location>
</feature>
<reference evidence="2" key="4">
    <citation type="submission" date="2019-03" db="UniProtKB">
        <authorList>
            <consortium name="EnsemblPlants"/>
        </authorList>
    </citation>
    <scope>IDENTIFICATION</scope>
</reference>
<accession>A0A453CLB3</accession>
<keyword evidence="3" id="KW-1185">Reference proteome</keyword>
<evidence type="ECO:0000313" key="2">
    <source>
        <dbReference type="EnsemblPlants" id="AET2Gv20884400.4"/>
    </source>
</evidence>
<sequence>MALQRPAPATPLPTCHHRQNAGVLLQRPSRRRFRPNAQKKPGSASPRTGTPSGSESDNVVLKAAWYGSEALGIAASFFRPPSPEADAGATDDGPSEFQPVGRAQVAEAIKDDFARSYFVTGQELSSTRLYCCTFAVCSRSHCRKPHARGLRRRLRVRRPGGFIQRPATLQEELHQLRVTAGEVQHEANEMGGCRGQIDRALAFQLRHVVPVEAHSLRNRVHGVLLRCRVGEGVQACRKLERPQDGAPAADIQAQQMGM</sequence>
<evidence type="ECO:0000256" key="1">
    <source>
        <dbReference type="SAM" id="MobiDB-lite"/>
    </source>
</evidence>
<reference evidence="3" key="1">
    <citation type="journal article" date="2014" name="Science">
        <title>Ancient hybridizations among the ancestral genomes of bread wheat.</title>
        <authorList>
            <consortium name="International Wheat Genome Sequencing Consortium,"/>
            <person name="Marcussen T."/>
            <person name="Sandve S.R."/>
            <person name="Heier L."/>
            <person name="Spannagl M."/>
            <person name="Pfeifer M."/>
            <person name="Jakobsen K.S."/>
            <person name="Wulff B.B."/>
            <person name="Steuernagel B."/>
            <person name="Mayer K.F."/>
            <person name="Olsen O.A."/>
        </authorList>
    </citation>
    <scope>NUCLEOTIDE SEQUENCE [LARGE SCALE GENOMIC DNA]</scope>
    <source>
        <strain evidence="3">cv. AL8/78</strain>
    </source>
</reference>
<reference evidence="2" key="5">
    <citation type="journal article" date="2021" name="G3 (Bethesda)">
        <title>Aegilops tauschii genome assembly Aet v5.0 features greater sequence contiguity and improved annotation.</title>
        <authorList>
            <person name="Wang L."/>
            <person name="Zhu T."/>
            <person name="Rodriguez J.C."/>
            <person name="Deal K.R."/>
            <person name="Dubcovsky J."/>
            <person name="McGuire P.E."/>
            <person name="Lux T."/>
            <person name="Spannagl M."/>
            <person name="Mayer K.F.X."/>
            <person name="Baldrich P."/>
            <person name="Meyers B.C."/>
            <person name="Huo N."/>
            <person name="Gu Y.Q."/>
            <person name="Zhou H."/>
            <person name="Devos K.M."/>
            <person name="Bennetzen J.L."/>
            <person name="Unver T."/>
            <person name="Budak H."/>
            <person name="Gulick P.J."/>
            <person name="Galiba G."/>
            <person name="Kalapos B."/>
            <person name="Nelson D.R."/>
            <person name="Li P."/>
            <person name="You F.M."/>
            <person name="Luo M.C."/>
            <person name="Dvorak J."/>
        </authorList>
    </citation>
    <scope>NUCLEOTIDE SEQUENCE [LARGE SCALE GENOMIC DNA]</scope>
    <source>
        <strain evidence="2">cv. AL8/78</strain>
    </source>
</reference>
<dbReference type="PANTHER" id="PTHR34123">
    <property type="entry name" value="OS04G0578200 PROTEIN"/>
    <property type="match status" value="1"/>
</dbReference>
<dbReference type="EnsemblPlants" id="AET2Gv20884400.4">
    <property type="protein sequence ID" value="AET2Gv20884400.4"/>
    <property type="gene ID" value="AET2Gv20884400"/>
</dbReference>
<reference evidence="2" key="3">
    <citation type="journal article" date="2017" name="Nature">
        <title>Genome sequence of the progenitor of the wheat D genome Aegilops tauschii.</title>
        <authorList>
            <person name="Luo M.C."/>
            <person name="Gu Y.Q."/>
            <person name="Puiu D."/>
            <person name="Wang H."/>
            <person name="Twardziok S.O."/>
            <person name="Deal K.R."/>
            <person name="Huo N."/>
            <person name="Zhu T."/>
            <person name="Wang L."/>
            <person name="Wang Y."/>
            <person name="McGuire P.E."/>
            <person name="Liu S."/>
            <person name="Long H."/>
            <person name="Ramasamy R.K."/>
            <person name="Rodriguez J.C."/>
            <person name="Van S.L."/>
            <person name="Yuan L."/>
            <person name="Wang Z."/>
            <person name="Xia Z."/>
            <person name="Xiao L."/>
            <person name="Anderson O.D."/>
            <person name="Ouyang S."/>
            <person name="Liang Y."/>
            <person name="Zimin A.V."/>
            <person name="Pertea G."/>
            <person name="Qi P."/>
            <person name="Bennetzen J.L."/>
            <person name="Dai X."/>
            <person name="Dawson M.W."/>
            <person name="Muller H.G."/>
            <person name="Kugler K."/>
            <person name="Rivarola-Duarte L."/>
            <person name="Spannagl M."/>
            <person name="Mayer K.F.X."/>
            <person name="Lu F.H."/>
            <person name="Bevan M.W."/>
            <person name="Leroy P."/>
            <person name="Li P."/>
            <person name="You F.M."/>
            <person name="Sun Q."/>
            <person name="Liu Z."/>
            <person name="Lyons E."/>
            <person name="Wicker T."/>
            <person name="Salzberg S.L."/>
            <person name="Devos K.M."/>
            <person name="Dvorak J."/>
        </authorList>
    </citation>
    <scope>NUCLEOTIDE SEQUENCE [LARGE SCALE GENOMIC DNA]</scope>
    <source>
        <strain evidence="2">cv. AL8/78</strain>
    </source>
</reference>
<dbReference type="AlphaFoldDB" id="A0A453CLB3"/>
<name>A0A453CLB3_AEGTS</name>